<sequence length="899" mass="103038">MDDRLRSEGNGLVPKYFNPNFFPIEVHHGGNLAVGGDRNSYVGRQVSYSDYEERDKISFFNLNEIGRKLGINDEVKFYCKVPSSHFDGGFKLMRTDNDVLKMVRQIKDNVVEIFLVISNSIVDDLLDVNVGNWEWDCGTFPESGITIENIDTIEGLSGTLVEVEDDSDSDKNYDEFNDSDYELSDEDDRLYEDNVDDNTEWAGTLLSNTRVPSQTMYYNTVEGEDMVYEDDGDSTDSDDGFRSWDEEDGDNSLNKALVFKAIKGREEPIFGNGMIFRSRHQLAEAIRQHSILNGKEIRFLKNETTRVRAKCKTYEKDDEKIDCPWEISATDKGVANKTLQVKKYNPNHNCGRIWNNRLMNSNWLARIYFDDIRITPTMKPLDIQEKVRHDFQCDVSESQCYRARGKVLRKIQGTIEDQYARLWDYCNEIKRSNPDTSVYIRLKPDQDGIATNVFQRFYICWAALKKGFREGCRPIIGVDGTHLKGGHCLGQLLTAVGVDANDQTFPVAYAIVEQENTSTWTWFLQHLIPDLQILNQPTWTIISDKQKGLENAIKELLPSIEHRHCVRHLHNNFKSAGFPGQDLHDKMWNLARASYVGKFTFLMEELKKEYPQAFKWLSHEDRNPCHWSRSHFIVAPKCDILLNNLCEPFNKVILCARDKPIPTMLERLRTYFMKRLVGKREFATKWVDHLGPKIHEKIEKLKKMYGDFNIYPCGNGEFEARWIHGGQHTVNLEQRTCSCRRWDLTGIPCQHATAVLGQSGLQPEDYVSEWYHKHTFEAAYQHIMHPLNGPDMWEKSGKDLVLPAEFTKQPGRPKKSRRREPDEPPKNPFKLSKNGVKMSCTRCGKEGHNTRTCKAPVDATPVQNSSTRGRGRGGGGGRGRALVGATSDDSTNITSIGAQ</sequence>
<evidence type="ECO:0000313" key="1">
    <source>
        <dbReference type="EMBL" id="KAI8548035.1"/>
    </source>
</evidence>
<organism evidence="1 2">
    <name type="scientific">Rhododendron molle</name>
    <name type="common">Chinese azalea</name>
    <name type="synonym">Azalea mollis</name>
    <dbReference type="NCBI Taxonomy" id="49168"/>
    <lineage>
        <taxon>Eukaryota</taxon>
        <taxon>Viridiplantae</taxon>
        <taxon>Streptophyta</taxon>
        <taxon>Embryophyta</taxon>
        <taxon>Tracheophyta</taxon>
        <taxon>Spermatophyta</taxon>
        <taxon>Magnoliopsida</taxon>
        <taxon>eudicotyledons</taxon>
        <taxon>Gunneridae</taxon>
        <taxon>Pentapetalae</taxon>
        <taxon>asterids</taxon>
        <taxon>Ericales</taxon>
        <taxon>Ericaceae</taxon>
        <taxon>Ericoideae</taxon>
        <taxon>Rhodoreae</taxon>
        <taxon>Rhododendron</taxon>
    </lineage>
</organism>
<gene>
    <name evidence="1" type="ORF">RHMOL_Rhmol07G0241500</name>
</gene>
<accession>A0ACC0N4E5</accession>
<reference evidence="1" key="1">
    <citation type="submission" date="2022-02" db="EMBL/GenBank/DDBJ databases">
        <title>Plant Genome Project.</title>
        <authorList>
            <person name="Zhang R.-G."/>
        </authorList>
    </citation>
    <scope>NUCLEOTIDE SEQUENCE</scope>
    <source>
        <strain evidence="1">AT1</strain>
    </source>
</reference>
<dbReference type="Proteomes" id="UP001062846">
    <property type="component" value="Chromosome 7"/>
</dbReference>
<evidence type="ECO:0000313" key="2">
    <source>
        <dbReference type="Proteomes" id="UP001062846"/>
    </source>
</evidence>
<protein>
    <submittedName>
        <fullName evidence="1">Uncharacterized protein</fullName>
    </submittedName>
</protein>
<dbReference type="EMBL" id="CM046394">
    <property type="protein sequence ID" value="KAI8548035.1"/>
    <property type="molecule type" value="Genomic_DNA"/>
</dbReference>
<name>A0ACC0N4E5_RHOML</name>
<proteinExistence type="predicted"/>
<comment type="caution">
    <text evidence="1">The sequence shown here is derived from an EMBL/GenBank/DDBJ whole genome shotgun (WGS) entry which is preliminary data.</text>
</comment>
<keyword evidence="2" id="KW-1185">Reference proteome</keyword>